<dbReference type="InterPro" id="IPR051909">
    <property type="entry name" value="MFP_Cation_Efflux"/>
</dbReference>
<dbReference type="PANTHER" id="PTHR30097">
    <property type="entry name" value="CATION EFFLUX SYSTEM PROTEIN CUSB"/>
    <property type="match status" value="1"/>
</dbReference>
<name>A0A8J3G8J0_9BACT</name>
<protein>
    <submittedName>
        <fullName evidence="7">Hemolysin D</fullName>
    </submittedName>
</protein>
<feature type="domain" description="CzcB-like barrel-sandwich hybrid" evidence="6">
    <location>
        <begin position="68"/>
        <end position="206"/>
    </location>
</feature>
<evidence type="ECO:0000259" key="5">
    <source>
        <dbReference type="Pfam" id="PF25967"/>
    </source>
</evidence>
<dbReference type="EMBL" id="BMXF01000001">
    <property type="protein sequence ID" value="GHB65253.1"/>
    <property type="molecule type" value="Genomic_DNA"/>
</dbReference>
<dbReference type="NCBIfam" id="TIGR01730">
    <property type="entry name" value="RND_mfp"/>
    <property type="match status" value="1"/>
</dbReference>
<dbReference type="GO" id="GO:0016020">
    <property type="term" value="C:membrane"/>
    <property type="evidence" value="ECO:0007669"/>
    <property type="project" value="InterPro"/>
</dbReference>
<dbReference type="InterPro" id="IPR058647">
    <property type="entry name" value="BSH_CzcB-like"/>
</dbReference>
<dbReference type="Pfam" id="PF25967">
    <property type="entry name" value="RND-MFP_C"/>
    <property type="match status" value="1"/>
</dbReference>
<dbReference type="RefSeq" id="WP_189564079.1">
    <property type="nucleotide sequence ID" value="NZ_BMXF01000001.1"/>
</dbReference>
<dbReference type="Proteomes" id="UP000598271">
    <property type="component" value="Unassembled WGS sequence"/>
</dbReference>
<keyword evidence="8" id="KW-1185">Reference proteome</keyword>
<evidence type="ECO:0000256" key="2">
    <source>
        <dbReference type="ARBA" id="ARBA00022448"/>
    </source>
</evidence>
<organism evidence="7 8">
    <name type="scientific">Persicitalea jodogahamensis</name>
    <dbReference type="NCBI Taxonomy" id="402147"/>
    <lineage>
        <taxon>Bacteria</taxon>
        <taxon>Pseudomonadati</taxon>
        <taxon>Bacteroidota</taxon>
        <taxon>Cytophagia</taxon>
        <taxon>Cytophagales</taxon>
        <taxon>Spirosomataceae</taxon>
        <taxon>Persicitalea</taxon>
    </lineage>
</organism>
<dbReference type="GO" id="GO:0022857">
    <property type="term" value="F:transmembrane transporter activity"/>
    <property type="evidence" value="ECO:0007669"/>
    <property type="project" value="InterPro"/>
</dbReference>
<feature type="coiled-coil region" evidence="3">
    <location>
        <begin position="110"/>
        <end position="161"/>
    </location>
</feature>
<gene>
    <name evidence="7" type="ORF">GCM10007390_19180</name>
</gene>
<dbReference type="FunFam" id="2.40.30.170:FF:000010">
    <property type="entry name" value="Efflux RND transporter periplasmic adaptor subunit"/>
    <property type="match status" value="1"/>
</dbReference>
<keyword evidence="2" id="KW-0813">Transport</keyword>
<dbReference type="Pfam" id="PF25973">
    <property type="entry name" value="BSH_CzcB"/>
    <property type="match status" value="1"/>
</dbReference>
<dbReference type="InterPro" id="IPR058792">
    <property type="entry name" value="Beta-barrel_RND_2"/>
</dbReference>
<dbReference type="PROSITE" id="PS51257">
    <property type="entry name" value="PROKAR_LIPOPROTEIN"/>
    <property type="match status" value="1"/>
</dbReference>
<accession>A0A8J3G8J0</accession>
<reference evidence="7 8" key="1">
    <citation type="journal article" date="2014" name="Int. J. Syst. Evol. Microbiol.">
        <title>Complete genome sequence of Corynebacterium casei LMG S-19264T (=DSM 44701T), isolated from a smear-ripened cheese.</title>
        <authorList>
            <consortium name="US DOE Joint Genome Institute (JGI-PGF)"/>
            <person name="Walter F."/>
            <person name="Albersmeier A."/>
            <person name="Kalinowski J."/>
            <person name="Ruckert C."/>
        </authorList>
    </citation>
    <scope>NUCLEOTIDE SEQUENCE [LARGE SCALE GENOMIC DNA]</scope>
    <source>
        <strain evidence="7 8">KCTC 12866</strain>
    </source>
</reference>
<dbReference type="Gene3D" id="2.40.420.20">
    <property type="match status" value="1"/>
</dbReference>
<sequence>MKQLKFFPLLIILAACGHETPPKDDIDQTFVMSDKTLSTTRLAEAKIEPLRNELAFYGKITADNNKLIEVYPVVGGNVTKVFVELGDYVKKGQLLATIRSTDVAGFDKELDDAQNDVLVAKNNLKVAQELNEGKLNADRDVVEAKSQLDKANSQLSRVQETFKIYSIKKGAIYEVRSPLTGFIIQKDINQDELLRSDRSDNIFDIAQIDDVWAIANVNESDIDQVRLGVDANVTTLSYPDKVFKGKVDKIFNIIDPDTKAMKIRIQLRNPDYLLKPEMRASIKLSFTEGGNSMLTVPSSAIIFDKSKNFVMVFKDRHTIDTREVEVYRQIGDVTYLSAGLKPGERVMTANQLLIYDALND</sequence>
<evidence type="ECO:0000256" key="3">
    <source>
        <dbReference type="SAM" id="Coils"/>
    </source>
</evidence>
<dbReference type="PANTHER" id="PTHR30097:SF4">
    <property type="entry name" value="SLR6042 PROTEIN"/>
    <property type="match status" value="1"/>
</dbReference>
<feature type="domain" description="Multidrug resistance protein MdtA-like C-terminal permuted SH3" evidence="5">
    <location>
        <begin position="294"/>
        <end position="348"/>
    </location>
</feature>
<proteinExistence type="inferred from homology"/>
<dbReference type="Gene3D" id="2.40.30.170">
    <property type="match status" value="1"/>
</dbReference>
<evidence type="ECO:0000313" key="7">
    <source>
        <dbReference type="EMBL" id="GHB65253.1"/>
    </source>
</evidence>
<feature type="domain" description="CusB-like beta-barrel" evidence="4">
    <location>
        <begin position="211"/>
        <end position="285"/>
    </location>
</feature>
<dbReference type="GO" id="GO:0015679">
    <property type="term" value="P:plasma membrane copper ion transport"/>
    <property type="evidence" value="ECO:0007669"/>
    <property type="project" value="TreeGrafter"/>
</dbReference>
<comment type="similarity">
    <text evidence="1">Belongs to the membrane fusion protein (MFP) (TC 8.A.1) family.</text>
</comment>
<evidence type="ECO:0000256" key="1">
    <source>
        <dbReference type="ARBA" id="ARBA00009477"/>
    </source>
</evidence>
<dbReference type="GO" id="GO:0030313">
    <property type="term" value="C:cell envelope"/>
    <property type="evidence" value="ECO:0007669"/>
    <property type="project" value="TreeGrafter"/>
</dbReference>
<comment type="caution">
    <text evidence="7">The sequence shown here is derived from an EMBL/GenBank/DDBJ whole genome shotgun (WGS) entry which is preliminary data.</text>
</comment>
<evidence type="ECO:0000313" key="8">
    <source>
        <dbReference type="Proteomes" id="UP000598271"/>
    </source>
</evidence>
<dbReference type="SUPFAM" id="SSF111369">
    <property type="entry name" value="HlyD-like secretion proteins"/>
    <property type="match status" value="1"/>
</dbReference>
<dbReference type="InterPro" id="IPR058627">
    <property type="entry name" value="MdtA-like_C"/>
</dbReference>
<dbReference type="AlphaFoldDB" id="A0A8J3G8J0"/>
<dbReference type="InterPro" id="IPR006143">
    <property type="entry name" value="RND_pump_MFP"/>
</dbReference>
<dbReference type="Gene3D" id="2.40.50.100">
    <property type="match status" value="1"/>
</dbReference>
<evidence type="ECO:0000259" key="4">
    <source>
        <dbReference type="Pfam" id="PF25954"/>
    </source>
</evidence>
<dbReference type="Pfam" id="PF25954">
    <property type="entry name" value="Beta-barrel_RND_2"/>
    <property type="match status" value="1"/>
</dbReference>
<dbReference type="GO" id="GO:0060003">
    <property type="term" value="P:copper ion export"/>
    <property type="evidence" value="ECO:0007669"/>
    <property type="project" value="TreeGrafter"/>
</dbReference>
<evidence type="ECO:0000259" key="6">
    <source>
        <dbReference type="Pfam" id="PF25973"/>
    </source>
</evidence>
<keyword evidence="3" id="KW-0175">Coiled coil</keyword>